<dbReference type="PROSITE" id="PS50921">
    <property type="entry name" value="ANTAR"/>
    <property type="match status" value="1"/>
</dbReference>
<reference evidence="2 3" key="1">
    <citation type="submission" date="2020-08" db="EMBL/GenBank/DDBJ databases">
        <title>Sequencing the genomes of 1000 actinobacteria strains.</title>
        <authorList>
            <person name="Klenk H.-P."/>
        </authorList>
    </citation>
    <scope>NUCLEOTIDE SEQUENCE [LARGE SCALE GENOMIC DNA]</scope>
    <source>
        <strain evidence="2 3">DSM 43851</strain>
    </source>
</reference>
<dbReference type="SMART" id="SM01012">
    <property type="entry name" value="ANTAR"/>
    <property type="match status" value="1"/>
</dbReference>
<gene>
    <name evidence="2" type="ORF">BJ998_005624</name>
</gene>
<evidence type="ECO:0000313" key="2">
    <source>
        <dbReference type="EMBL" id="MBB5894428.1"/>
    </source>
</evidence>
<dbReference type="SUPFAM" id="SSF52172">
    <property type="entry name" value="CheY-like"/>
    <property type="match status" value="1"/>
</dbReference>
<sequence>MTFAPPSDSDRLRARIAELESEIDGLRRALRTRTVIAQATGLLAAVGEHAPQQGFQLLVELSQQYNVKLHMLAQQVVELAAELGPRRAAAVVGAGQGQDLLDATGTLVEAHKALVGAAEGTPEWERRRDDVVTASRLLCERLLTAGVED</sequence>
<dbReference type="EMBL" id="JACHIR010000001">
    <property type="protein sequence ID" value="MBB5894428.1"/>
    <property type="molecule type" value="Genomic_DNA"/>
</dbReference>
<dbReference type="GO" id="GO:0003723">
    <property type="term" value="F:RNA binding"/>
    <property type="evidence" value="ECO:0007669"/>
    <property type="project" value="InterPro"/>
</dbReference>
<proteinExistence type="predicted"/>
<dbReference type="Pfam" id="PF03861">
    <property type="entry name" value="ANTAR"/>
    <property type="match status" value="1"/>
</dbReference>
<organism evidence="2 3">
    <name type="scientific">Kutzneria kofuensis</name>
    <dbReference type="NCBI Taxonomy" id="103725"/>
    <lineage>
        <taxon>Bacteria</taxon>
        <taxon>Bacillati</taxon>
        <taxon>Actinomycetota</taxon>
        <taxon>Actinomycetes</taxon>
        <taxon>Pseudonocardiales</taxon>
        <taxon>Pseudonocardiaceae</taxon>
        <taxon>Kutzneria</taxon>
    </lineage>
</organism>
<name>A0A7W9NJR7_9PSEU</name>
<keyword evidence="3" id="KW-1185">Reference proteome</keyword>
<dbReference type="Proteomes" id="UP000585638">
    <property type="component" value="Unassembled WGS sequence"/>
</dbReference>
<evidence type="ECO:0000313" key="3">
    <source>
        <dbReference type="Proteomes" id="UP000585638"/>
    </source>
</evidence>
<accession>A0A7W9NJR7</accession>
<evidence type="ECO:0000259" key="1">
    <source>
        <dbReference type="PROSITE" id="PS50921"/>
    </source>
</evidence>
<dbReference type="InterPro" id="IPR036388">
    <property type="entry name" value="WH-like_DNA-bd_sf"/>
</dbReference>
<dbReference type="RefSeq" id="WP_184866356.1">
    <property type="nucleotide sequence ID" value="NZ_BAAAWY010000005.1"/>
</dbReference>
<dbReference type="InterPro" id="IPR011006">
    <property type="entry name" value="CheY-like_superfamily"/>
</dbReference>
<protein>
    <recommendedName>
        <fullName evidence="1">ANTAR domain-containing protein</fullName>
    </recommendedName>
</protein>
<dbReference type="InterPro" id="IPR005561">
    <property type="entry name" value="ANTAR"/>
</dbReference>
<dbReference type="AlphaFoldDB" id="A0A7W9NJR7"/>
<comment type="caution">
    <text evidence="2">The sequence shown here is derived from an EMBL/GenBank/DDBJ whole genome shotgun (WGS) entry which is preliminary data.</text>
</comment>
<feature type="domain" description="ANTAR" evidence="1">
    <location>
        <begin position="16"/>
        <end position="77"/>
    </location>
</feature>
<dbReference type="Gene3D" id="1.10.10.10">
    <property type="entry name" value="Winged helix-like DNA-binding domain superfamily/Winged helix DNA-binding domain"/>
    <property type="match status" value="1"/>
</dbReference>